<dbReference type="Proteomes" id="UP000321436">
    <property type="component" value="Unassembled WGS sequence"/>
</dbReference>
<reference evidence="2 3" key="1">
    <citation type="submission" date="2019-07" db="EMBL/GenBank/DDBJ databases">
        <title>Whole genome shotgun sequence of Chitinophaga cymbidii NBRC 109752.</title>
        <authorList>
            <person name="Hosoyama A."/>
            <person name="Uohara A."/>
            <person name="Ohji S."/>
            <person name="Ichikawa N."/>
        </authorList>
    </citation>
    <scope>NUCLEOTIDE SEQUENCE [LARGE SCALE GENOMIC DNA]</scope>
    <source>
        <strain evidence="2 3">NBRC 109752</strain>
    </source>
</reference>
<accession>A0A512RN51</accession>
<dbReference type="RefSeq" id="WP_146864403.1">
    <property type="nucleotide sequence ID" value="NZ_BKAU01000004.1"/>
</dbReference>
<keyword evidence="3" id="KW-1185">Reference proteome</keyword>
<dbReference type="InterPro" id="IPR050491">
    <property type="entry name" value="AmpC-like"/>
</dbReference>
<dbReference type="Gene3D" id="3.40.710.10">
    <property type="entry name" value="DD-peptidase/beta-lactamase superfamily"/>
    <property type="match status" value="1"/>
</dbReference>
<dbReference type="PANTHER" id="PTHR46825:SF9">
    <property type="entry name" value="BETA-LACTAMASE-RELATED DOMAIN-CONTAINING PROTEIN"/>
    <property type="match status" value="1"/>
</dbReference>
<dbReference type="EMBL" id="BKAU01000004">
    <property type="protein sequence ID" value="GEP97130.1"/>
    <property type="molecule type" value="Genomic_DNA"/>
</dbReference>
<dbReference type="Pfam" id="PF00144">
    <property type="entry name" value="Beta-lactamase"/>
    <property type="match status" value="1"/>
</dbReference>
<organism evidence="2 3">
    <name type="scientific">Chitinophaga cymbidii</name>
    <dbReference type="NCBI Taxonomy" id="1096750"/>
    <lineage>
        <taxon>Bacteria</taxon>
        <taxon>Pseudomonadati</taxon>
        <taxon>Bacteroidota</taxon>
        <taxon>Chitinophagia</taxon>
        <taxon>Chitinophagales</taxon>
        <taxon>Chitinophagaceae</taxon>
        <taxon>Chitinophaga</taxon>
    </lineage>
</organism>
<dbReference type="InterPro" id="IPR001466">
    <property type="entry name" value="Beta-lactam-related"/>
</dbReference>
<proteinExistence type="predicted"/>
<name>A0A512RN51_9BACT</name>
<evidence type="ECO:0000313" key="2">
    <source>
        <dbReference type="EMBL" id="GEP97130.1"/>
    </source>
</evidence>
<evidence type="ECO:0000313" key="3">
    <source>
        <dbReference type="Proteomes" id="UP000321436"/>
    </source>
</evidence>
<dbReference type="SUPFAM" id="SSF56601">
    <property type="entry name" value="beta-lactamase/transpeptidase-like"/>
    <property type="match status" value="1"/>
</dbReference>
<evidence type="ECO:0000259" key="1">
    <source>
        <dbReference type="Pfam" id="PF00144"/>
    </source>
</evidence>
<keyword evidence="2" id="KW-0378">Hydrolase</keyword>
<dbReference type="OrthoDB" id="9793489at2"/>
<sequence>MYKIFLLSLLLGTQQDRLERYLQIQHERLGFSGVLTAYQNGQPLYRVKTGQASRELNVPLTFDARFRVASISKQFTALLTVLAMEEKKLRPADSLALFFPTLQHAQWRRITVEQLLSHTSGIPHNEGIADYWTIKSRLPLTKEQALREIFQMKLRPDTLYSSPGYFLLACILEKTYGKDYPALLQEKVLQPLHMQHTGVFTHTQIIPSLVSGYHLLRDSLIPAPYRDPSLMKGSGDLYSTAEDLQIWNNSLLNDGQWSTNIRQQLFTVHNRALSYGYGWYLRPEQGKYWHGGGTFGCSAISAVYEKEKLSIVLLGNVSVLPVNEMLADIEKIVSGQPFDMPAPHPPVIHLGDEQLKAFTGIYVAEGQELRILQQGHQLYAKMGNHPPFEIYPASEREFYGRKVNVRLIFKDGGLEAALRGQIHRFSKR</sequence>
<dbReference type="AlphaFoldDB" id="A0A512RN51"/>
<comment type="caution">
    <text evidence="2">The sequence shown here is derived from an EMBL/GenBank/DDBJ whole genome shotgun (WGS) entry which is preliminary data.</text>
</comment>
<protein>
    <submittedName>
        <fullName evidence="2">Serine hydrolase</fullName>
    </submittedName>
</protein>
<dbReference type="PANTHER" id="PTHR46825">
    <property type="entry name" value="D-ALANYL-D-ALANINE-CARBOXYPEPTIDASE/ENDOPEPTIDASE AMPH"/>
    <property type="match status" value="1"/>
</dbReference>
<dbReference type="GO" id="GO:0016787">
    <property type="term" value="F:hydrolase activity"/>
    <property type="evidence" value="ECO:0007669"/>
    <property type="project" value="UniProtKB-KW"/>
</dbReference>
<gene>
    <name evidence="2" type="ORF">CCY01nite_33900</name>
</gene>
<dbReference type="InterPro" id="IPR012338">
    <property type="entry name" value="Beta-lactam/transpept-like"/>
</dbReference>
<feature type="domain" description="Beta-lactamase-related" evidence="1">
    <location>
        <begin position="32"/>
        <end position="319"/>
    </location>
</feature>